<name>A0ACC2TZR6_9FUNG</name>
<comment type="caution">
    <text evidence="1">The sequence shown here is derived from an EMBL/GenBank/DDBJ whole genome shotgun (WGS) entry which is preliminary data.</text>
</comment>
<evidence type="ECO:0000313" key="2">
    <source>
        <dbReference type="Proteomes" id="UP001165960"/>
    </source>
</evidence>
<keyword evidence="2" id="KW-1185">Reference proteome</keyword>
<evidence type="ECO:0000313" key="1">
    <source>
        <dbReference type="EMBL" id="KAJ9079992.1"/>
    </source>
</evidence>
<gene>
    <name evidence="1" type="ORF">DSO57_1029734</name>
</gene>
<organism evidence="1 2">
    <name type="scientific">Entomophthora muscae</name>
    <dbReference type="NCBI Taxonomy" id="34485"/>
    <lineage>
        <taxon>Eukaryota</taxon>
        <taxon>Fungi</taxon>
        <taxon>Fungi incertae sedis</taxon>
        <taxon>Zoopagomycota</taxon>
        <taxon>Entomophthoromycotina</taxon>
        <taxon>Entomophthoromycetes</taxon>
        <taxon>Entomophthorales</taxon>
        <taxon>Entomophthoraceae</taxon>
        <taxon>Entomophthora</taxon>
    </lineage>
</organism>
<dbReference type="EMBL" id="QTSX02001619">
    <property type="protein sequence ID" value="KAJ9079992.1"/>
    <property type="molecule type" value="Genomic_DNA"/>
</dbReference>
<sequence length="467" mass="53451">MAPRIPVPSGPILFEKDPETGKEIQLIDWNELSQHNTSSSCWIAVRGKVYDVTSFLQRHPGGIDTLLYGAGRDSTLVVETYHDLGSLAPILSKFLIGRLVSDELPTFPEPNTFHRTLKERVSNYLRSESKDSKNPGLWVILRYASIYLSVLGSWSLIFLHPWVKQYWVIQSILALVLGFGCALIGLHPLHDASHFAITHNPLVWKLLGATHDFFNGTSYLIWVYQHMLGHHPYTNIPGADPDISTNDPDVRRIQPFQTWYDRYIGQEKYVPFLYGLLAWKTRFQDIYILYVLGMNDSIRINPPTLYHHLAFWGGKLFFVGYRIVLPIYLVGLWRTLLVLILSDLVSSYWLALTFQVNHVVDTVEFIAPPQEAACKELSIDWAEMQLLTTQDYAHHSTLWTWITGGLNYQAVHHVFPQVHQAHYPDIAPVVESTCTEYGHKFICQDTFLEAFNGHITHLRALGLKSQD</sequence>
<dbReference type="Proteomes" id="UP001165960">
    <property type="component" value="Unassembled WGS sequence"/>
</dbReference>
<proteinExistence type="predicted"/>
<protein>
    <submittedName>
        <fullName evidence="1">Uncharacterized protein</fullName>
    </submittedName>
</protein>
<reference evidence="1" key="1">
    <citation type="submission" date="2022-04" db="EMBL/GenBank/DDBJ databases">
        <title>Genome of the entomopathogenic fungus Entomophthora muscae.</title>
        <authorList>
            <person name="Elya C."/>
            <person name="Lovett B.R."/>
            <person name="Lee E."/>
            <person name="Macias A.M."/>
            <person name="Hajek A.E."/>
            <person name="De Bivort B.L."/>
            <person name="Kasson M.T."/>
            <person name="De Fine Licht H.H."/>
            <person name="Stajich J.E."/>
        </authorList>
    </citation>
    <scope>NUCLEOTIDE SEQUENCE</scope>
    <source>
        <strain evidence="1">Berkeley</strain>
    </source>
</reference>
<accession>A0ACC2TZR6</accession>